<reference evidence="3" key="1">
    <citation type="journal article" date="2019" name="Int. J. Syst. Evol. Microbiol.">
        <title>The Global Catalogue of Microorganisms (GCM) 10K type strain sequencing project: providing services to taxonomists for standard genome sequencing and annotation.</title>
        <authorList>
            <consortium name="The Broad Institute Genomics Platform"/>
            <consortium name="The Broad Institute Genome Sequencing Center for Infectious Disease"/>
            <person name="Wu L."/>
            <person name="Ma J."/>
        </authorList>
    </citation>
    <scope>NUCLEOTIDE SEQUENCE [LARGE SCALE GENOMIC DNA]</scope>
    <source>
        <strain evidence="3">KCTC 12848</strain>
    </source>
</reference>
<organism evidence="2 3">
    <name type="scientific">Microbulbifer halophilus</name>
    <dbReference type="NCBI Taxonomy" id="453963"/>
    <lineage>
        <taxon>Bacteria</taxon>
        <taxon>Pseudomonadati</taxon>
        <taxon>Pseudomonadota</taxon>
        <taxon>Gammaproteobacteria</taxon>
        <taxon>Cellvibrionales</taxon>
        <taxon>Microbulbiferaceae</taxon>
        <taxon>Microbulbifer</taxon>
    </lineage>
</organism>
<evidence type="ECO:0000256" key="1">
    <source>
        <dbReference type="SAM" id="MobiDB-lite"/>
    </source>
</evidence>
<comment type="caution">
    <text evidence="2">The sequence shown here is derived from an EMBL/GenBank/DDBJ whole genome shotgun (WGS) entry which is preliminary data.</text>
</comment>
<dbReference type="EMBL" id="JBHUJD010000006">
    <property type="protein sequence ID" value="MFD2309984.1"/>
    <property type="molecule type" value="Genomic_DNA"/>
</dbReference>
<protein>
    <recommendedName>
        <fullName evidence="4">Lipoprotein</fullName>
    </recommendedName>
</protein>
<feature type="region of interest" description="Disordered" evidence="1">
    <location>
        <begin position="66"/>
        <end position="99"/>
    </location>
</feature>
<proteinExistence type="predicted"/>
<evidence type="ECO:0000313" key="3">
    <source>
        <dbReference type="Proteomes" id="UP001597425"/>
    </source>
</evidence>
<gene>
    <name evidence="2" type="ORF">ACFSKX_06085</name>
</gene>
<dbReference type="Proteomes" id="UP001597425">
    <property type="component" value="Unassembled WGS sequence"/>
</dbReference>
<accession>A0ABW5E9D7</accession>
<sequence>MTATMKPVIRPGGRLMVSVFPFILASCGGNQPLPIPGLKESFHTEIAANGAKRFTYSLEMQRRDIPAPYTDAGGNRGRVSRGTARGGGRPGPSADAGRLQFDRSMKQKLMETGFCREGYFEIERTVSPVSGEVRGECREGASRSGGS</sequence>
<dbReference type="RefSeq" id="WP_265719948.1">
    <property type="nucleotide sequence ID" value="NZ_JAPIVK010000001.1"/>
</dbReference>
<evidence type="ECO:0008006" key="4">
    <source>
        <dbReference type="Google" id="ProtNLM"/>
    </source>
</evidence>
<keyword evidence="3" id="KW-1185">Reference proteome</keyword>
<dbReference type="PROSITE" id="PS51257">
    <property type="entry name" value="PROKAR_LIPOPROTEIN"/>
    <property type="match status" value="1"/>
</dbReference>
<evidence type="ECO:0000313" key="2">
    <source>
        <dbReference type="EMBL" id="MFD2309984.1"/>
    </source>
</evidence>
<name>A0ABW5E9D7_9GAMM</name>